<dbReference type="EMBL" id="FKJW01000004">
    <property type="protein sequence ID" value="SAJ95826.1"/>
    <property type="molecule type" value="Genomic_DNA"/>
</dbReference>
<dbReference type="RefSeq" id="WP_088926211.1">
    <property type="nucleotide sequence ID" value="NZ_CADFGW010000017.1"/>
</dbReference>
<dbReference type="Proteomes" id="UP000196218">
    <property type="component" value="Unassembled WGS sequence"/>
</dbReference>
<organism evidence="3 4">
    <name type="scientific">Burkholderia multivorans</name>
    <dbReference type="NCBI Taxonomy" id="87883"/>
    <lineage>
        <taxon>Bacteria</taxon>
        <taxon>Pseudomonadati</taxon>
        <taxon>Pseudomonadota</taxon>
        <taxon>Betaproteobacteria</taxon>
        <taxon>Burkholderiales</taxon>
        <taxon>Burkholderiaceae</taxon>
        <taxon>Burkholderia</taxon>
        <taxon>Burkholderia cepacia complex</taxon>
    </lineage>
</organism>
<proteinExistence type="predicted"/>
<dbReference type="InterPro" id="IPR017745">
    <property type="entry name" value="BcsE"/>
</dbReference>
<evidence type="ECO:0000256" key="1">
    <source>
        <dbReference type="NCBIfam" id="TIGR03369"/>
    </source>
</evidence>
<comment type="caution">
    <text evidence="3">The sequence shown here is derived from an EMBL/GenBank/DDBJ whole genome shotgun (WGS) entry which is preliminary data.</text>
</comment>
<evidence type="ECO:0000313" key="4">
    <source>
        <dbReference type="Proteomes" id="UP000196218"/>
    </source>
</evidence>
<evidence type="ECO:0000256" key="2">
    <source>
        <dbReference type="SAM" id="MobiDB-lite"/>
    </source>
</evidence>
<dbReference type="NCBIfam" id="TIGR03369">
    <property type="entry name" value="cellulose_bcsE"/>
    <property type="match status" value="1"/>
</dbReference>
<evidence type="ECO:0000313" key="3">
    <source>
        <dbReference type="EMBL" id="SAJ95826.1"/>
    </source>
</evidence>
<protein>
    <recommendedName>
        <fullName evidence="1">Cellulose biosynthesis protein BcsE</fullName>
    </recommendedName>
</protein>
<feature type="region of interest" description="Disordered" evidence="2">
    <location>
        <begin position="611"/>
        <end position="677"/>
    </location>
</feature>
<feature type="compositionally biased region" description="Low complexity" evidence="2">
    <location>
        <begin position="629"/>
        <end position="661"/>
    </location>
</feature>
<dbReference type="AlphaFoldDB" id="A0ABD7L5Z3"/>
<gene>
    <name evidence="3" type="primary">bcsE</name>
    <name evidence="3" type="ORF">UA18_03282</name>
</gene>
<name>A0ABD7L5Z3_9BURK</name>
<sequence length="677" mass="71264">MNTDFNATRPALGTAIVERLRTLWRSGAAGARAGAPGRLAIDGLPDTWTQLEAGGLYALYAAAHTPACDALVWESARHARTRDVTVVLARDAAHVAAQMETRGFAGGAQPAGWPRNLNVLAMPPQARDAVQNAQAADADVDAHRDAPRAVAPRPFARLAGALRALKRYGFRARSLYVVEGAQRWFSWDDPAALADEARALADWCRAHRIALVLLLDPDAADDARTDDRPFVRDTDRTSRSGLHSVCAGVAQLQRTHGELLWLVEFWRAGGTLAAGEVRPLRFAANGRLSAIVDAGAAEPARRTRLAIDEDRVVVSRAVIDGVAHVPAGWEIVDDNAAVVAACAQAQAATAVLAFRTNAQLESLCAQVHTLRRRSGGALKITVVERGEVLRQQFETLVLSVGANRVVGRDVPLSRVQAAVQALRGQLFARPVPADYRAALAAALGEPVLGYLPVGTFCARIAAVLERGAVLALPHTLAKLTLLPAVSHVDALRHCRPRRTGDVVTADAAHLYVFLFACEPTDADDALARIFDVPVDTLSDRVLCLGQGSIETELHALKAEQRRAPVADYSDLFASPEPNGGAEAARAIDAVAADDADDANGANDADDAAAAVEAAGPRHADASPGRTMSPASSADAAAAQTAAADTAHPAHPAHPVFPAAHARGATRSAMPLSKPEGA</sequence>
<accession>A0ABD7L5Z3</accession>
<reference evidence="3 4" key="1">
    <citation type="submission" date="2016-04" db="EMBL/GenBank/DDBJ databases">
        <authorList>
            <person name="Peeters C."/>
        </authorList>
    </citation>
    <scope>NUCLEOTIDE SEQUENCE [LARGE SCALE GENOMIC DNA]</scope>
    <source>
        <strain evidence="3">LMG 29311</strain>
    </source>
</reference>
<dbReference type="Pfam" id="PF10995">
    <property type="entry name" value="CBP_BcsE"/>
    <property type="match status" value="1"/>
</dbReference>